<dbReference type="EMBL" id="CAEZYR010000098">
    <property type="protein sequence ID" value="CAB4759149.1"/>
    <property type="molecule type" value="Genomic_DNA"/>
</dbReference>
<dbReference type="EMBL" id="CAFBOS010000146">
    <property type="protein sequence ID" value="CAB5008396.1"/>
    <property type="molecule type" value="Genomic_DNA"/>
</dbReference>
<dbReference type="EMBL" id="CAFBMH010000042">
    <property type="protein sequence ID" value="CAB4908725.1"/>
    <property type="molecule type" value="Genomic_DNA"/>
</dbReference>
<name>A0A6J6UL38_9ZZZZ</name>
<accession>A0A6J6UL38</accession>
<protein>
    <submittedName>
        <fullName evidence="1">Unannotated protein</fullName>
    </submittedName>
</protein>
<sequence length="311" mass="35649">MLCSSATAPHFTGLYATTAIDDFYDPTPFLDARRNIAADHTFRDGFWLKTTERYFVLAQYMDAHRVDRLVHAELDSLTFALDRFVSNLDRSGERGIFLPFDHPARSIASLVYVNDPAALHELVRFITTTTPVRNDMDLLARFAQHSPRSVRRLPTLESLTRPAAFEELACRAITPSQLGGIVDAASIGQWIGGIDPRNRGFGPHWNHFENDVTTRNALASLDIVLDASGPTARIGDLEGVRLYNLHLHSKMHEHLTRRSQLRRLVRWSRRRRRSILRWDVRRNAKMAIQATKRQIRRTQRVRAAFPRMEGD</sequence>
<evidence type="ECO:0000313" key="2">
    <source>
        <dbReference type="EMBL" id="CAB4908725.1"/>
    </source>
</evidence>
<evidence type="ECO:0000313" key="3">
    <source>
        <dbReference type="EMBL" id="CAB5008396.1"/>
    </source>
</evidence>
<dbReference type="AlphaFoldDB" id="A0A6J6UL38"/>
<reference evidence="1" key="1">
    <citation type="submission" date="2020-05" db="EMBL/GenBank/DDBJ databases">
        <authorList>
            <person name="Chiriac C."/>
            <person name="Salcher M."/>
            <person name="Ghai R."/>
            <person name="Kavagutti S V."/>
        </authorList>
    </citation>
    <scope>NUCLEOTIDE SEQUENCE</scope>
</reference>
<gene>
    <name evidence="1" type="ORF">UFOPK2754_02292</name>
    <name evidence="2" type="ORF">UFOPK3543_01340</name>
    <name evidence="3" type="ORF">UFOPK3967_02096</name>
</gene>
<proteinExistence type="predicted"/>
<evidence type="ECO:0000313" key="1">
    <source>
        <dbReference type="EMBL" id="CAB4759149.1"/>
    </source>
</evidence>
<organism evidence="1">
    <name type="scientific">freshwater metagenome</name>
    <dbReference type="NCBI Taxonomy" id="449393"/>
    <lineage>
        <taxon>unclassified sequences</taxon>
        <taxon>metagenomes</taxon>
        <taxon>ecological metagenomes</taxon>
    </lineage>
</organism>